<comment type="caution">
    <text evidence="2">The sequence shown here is derived from an EMBL/GenBank/DDBJ whole genome shotgun (WGS) entry which is preliminary data.</text>
</comment>
<dbReference type="Proteomes" id="UP000177594">
    <property type="component" value="Unassembled WGS sequence"/>
</dbReference>
<feature type="domain" description="Transcriptional repressor PaaX-like central Cas2-like" evidence="1">
    <location>
        <begin position="97"/>
        <end position="173"/>
    </location>
</feature>
<accession>A0A1F8EB68</accession>
<proteinExistence type="predicted"/>
<protein>
    <recommendedName>
        <fullName evidence="1">Transcriptional repressor PaaX-like central Cas2-like domain-containing protein</fullName>
    </recommendedName>
</protein>
<name>A0A1F8EB68_9BACT</name>
<dbReference type="Pfam" id="PF20803">
    <property type="entry name" value="PaaX_M"/>
    <property type="match status" value="1"/>
</dbReference>
<evidence type="ECO:0000259" key="1">
    <source>
        <dbReference type="Pfam" id="PF20803"/>
    </source>
</evidence>
<dbReference type="Gene3D" id="3.30.70.2650">
    <property type="match status" value="1"/>
</dbReference>
<reference evidence="2 3" key="1">
    <citation type="journal article" date="2016" name="Nat. Commun.">
        <title>Thousands of microbial genomes shed light on interconnected biogeochemical processes in an aquifer system.</title>
        <authorList>
            <person name="Anantharaman K."/>
            <person name="Brown C.T."/>
            <person name="Hug L.A."/>
            <person name="Sharon I."/>
            <person name="Castelle C.J."/>
            <person name="Probst A.J."/>
            <person name="Thomas B.C."/>
            <person name="Singh A."/>
            <person name="Wilkins M.J."/>
            <person name="Karaoz U."/>
            <person name="Brodie E.L."/>
            <person name="Williams K.H."/>
            <person name="Hubbard S.S."/>
            <person name="Banfield J.F."/>
        </authorList>
    </citation>
    <scope>NUCLEOTIDE SEQUENCE [LARGE SCALE GENOMIC DNA]</scope>
</reference>
<dbReference type="SUPFAM" id="SSF143430">
    <property type="entry name" value="TTP0101/SSO1404-like"/>
    <property type="match status" value="1"/>
</dbReference>
<gene>
    <name evidence="2" type="ORF">A2817_02445</name>
</gene>
<dbReference type="GO" id="GO:0006351">
    <property type="term" value="P:DNA-templated transcription"/>
    <property type="evidence" value="ECO:0007669"/>
    <property type="project" value="TreeGrafter"/>
</dbReference>
<dbReference type="EMBL" id="MGIZ01000056">
    <property type="protein sequence ID" value="OGM97235.1"/>
    <property type="molecule type" value="Genomic_DNA"/>
</dbReference>
<dbReference type="InterPro" id="IPR048846">
    <property type="entry name" value="PaaX-like_central"/>
</dbReference>
<organism evidence="2 3">
    <name type="scientific">Candidatus Yanofskybacteria bacterium RIFCSPHIGHO2_01_FULL_39_8b</name>
    <dbReference type="NCBI Taxonomy" id="1802659"/>
    <lineage>
        <taxon>Bacteria</taxon>
        <taxon>Candidatus Yanofskyibacteriota</taxon>
    </lineage>
</organism>
<dbReference type="PANTHER" id="PTHR30319:SF1">
    <property type="entry name" value="TRANSCRIPTIONAL REPRESSOR PAAX"/>
    <property type="match status" value="1"/>
</dbReference>
<dbReference type="PANTHER" id="PTHR30319">
    <property type="entry name" value="PHENYLACETIC ACID REGULATOR-RELATED TRANSCRIPTIONAL REPRESSOR"/>
    <property type="match status" value="1"/>
</dbReference>
<sequence length="182" mass="21563">METYSDKNYFSTAKAILAVLWQIKSSGKDNLLSHKYIRQLCPAKSKITYRSCISRLSKQKLISRDYNNTIILTDKGNEAALFSFIEAELKFHKKDGQRWDGGWRMVFFDIPEPKRKYRDYFRKILKAIGFLKLQKSIWIYPHPVPSFLRDLILNKNIKSHVRFITTKFIDDDKDLKKMFALD</sequence>
<evidence type="ECO:0000313" key="3">
    <source>
        <dbReference type="Proteomes" id="UP000177594"/>
    </source>
</evidence>
<dbReference type="AlphaFoldDB" id="A0A1F8EB68"/>
<evidence type="ECO:0000313" key="2">
    <source>
        <dbReference type="EMBL" id="OGM97235.1"/>
    </source>
</evidence>